<dbReference type="AlphaFoldDB" id="A0AA41VGN9"/>
<name>A0AA41VGN9_PAPNU</name>
<gene>
    <name evidence="2" type="ORF">MKW94_018035</name>
</gene>
<dbReference type="Pfam" id="PF00400">
    <property type="entry name" value="WD40"/>
    <property type="match status" value="2"/>
</dbReference>
<reference evidence="2" key="1">
    <citation type="submission" date="2022-03" db="EMBL/GenBank/DDBJ databases">
        <title>A functionally conserved STORR gene fusion in Papaver species that diverged 16.8 million years ago.</title>
        <authorList>
            <person name="Catania T."/>
        </authorList>
    </citation>
    <scope>NUCLEOTIDE SEQUENCE</scope>
    <source>
        <strain evidence="2">S-191538</strain>
    </source>
</reference>
<accession>A0AA41VGN9</accession>
<keyword evidence="1" id="KW-0853">WD repeat</keyword>
<dbReference type="PROSITE" id="PS50082">
    <property type="entry name" value="WD_REPEATS_2"/>
    <property type="match status" value="2"/>
</dbReference>
<dbReference type="InterPro" id="IPR015943">
    <property type="entry name" value="WD40/YVTN_repeat-like_dom_sf"/>
</dbReference>
<protein>
    <submittedName>
        <fullName evidence="2">Uncharacterized protein</fullName>
    </submittedName>
</protein>
<dbReference type="InterPro" id="IPR036322">
    <property type="entry name" value="WD40_repeat_dom_sf"/>
</dbReference>
<dbReference type="Gene3D" id="2.130.10.10">
    <property type="entry name" value="YVTN repeat-like/Quinoprotein amine dehydrogenase"/>
    <property type="match status" value="1"/>
</dbReference>
<dbReference type="SMART" id="SM00320">
    <property type="entry name" value="WD40"/>
    <property type="match status" value="2"/>
</dbReference>
<dbReference type="GO" id="GO:0007165">
    <property type="term" value="P:signal transduction"/>
    <property type="evidence" value="ECO:0007669"/>
    <property type="project" value="InterPro"/>
</dbReference>
<evidence type="ECO:0000313" key="3">
    <source>
        <dbReference type="Proteomes" id="UP001177140"/>
    </source>
</evidence>
<dbReference type="EMBL" id="JAJJMA010218298">
    <property type="protein sequence ID" value="MCL7040944.1"/>
    <property type="molecule type" value="Genomic_DNA"/>
</dbReference>
<dbReference type="PANTHER" id="PTHR19850">
    <property type="entry name" value="GUANINE NUCLEOTIDE-BINDING PROTEIN BETA G PROTEIN BETA"/>
    <property type="match status" value="1"/>
</dbReference>
<dbReference type="SUPFAM" id="SSF50978">
    <property type="entry name" value="WD40 repeat-like"/>
    <property type="match status" value="1"/>
</dbReference>
<sequence length="234" mass="25638">MSIPNLSNSFVIVAALLISNLNAFYITLTEKRFVCCSTRSLRGRSTLFQLETSQFKFLGHEIKINVPNEDADLITSSGDQTCVLRDVTTGQRVSVFGGEFPSGHTADVLCVSINASDQSIFDSGSCNTTARLWDSRKGSRAVCTYHGHKGDVNTVKFFPDGQRFENGSDDGTCRLFDVGTGHELQVYHQHDSVPAVTSRYSNGDCYVGDTLLAKVRAPFQFSTRSTCLGLIKVL</sequence>
<dbReference type="Proteomes" id="UP001177140">
    <property type="component" value="Unassembled WGS sequence"/>
</dbReference>
<keyword evidence="3" id="KW-1185">Reference proteome</keyword>
<organism evidence="2 3">
    <name type="scientific">Papaver nudicaule</name>
    <name type="common">Iceland poppy</name>
    <dbReference type="NCBI Taxonomy" id="74823"/>
    <lineage>
        <taxon>Eukaryota</taxon>
        <taxon>Viridiplantae</taxon>
        <taxon>Streptophyta</taxon>
        <taxon>Embryophyta</taxon>
        <taxon>Tracheophyta</taxon>
        <taxon>Spermatophyta</taxon>
        <taxon>Magnoliopsida</taxon>
        <taxon>Ranunculales</taxon>
        <taxon>Papaveraceae</taxon>
        <taxon>Papaveroideae</taxon>
        <taxon>Papaver</taxon>
    </lineage>
</organism>
<dbReference type="InterPro" id="IPR016346">
    <property type="entry name" value="G-protein_beta_1-5"/>
</dbReference>
<evidence type="ECO:0000313" key="2">
    <source>
        <dbReference type="EMBL" id="MCL7040944.1"/>
    </source>
</evidence>
<feature type="repeat" description="WD" evidence="1">
    <location>
        <begin position="101"/>
        <end position="143"/>
    </location>
</feature>
<dbReference type="InterPro" id="IPR001680">
    <property type="entry name" value="WD40_rpt"/>
</dbReference>
<comment type="caution">
    <text evidence="2">The sequence shown here is derived from an EMBL/GenBank/DDBJ whole genome shotgun (WGS) entry which is preliminary data.</text>
</comment>
<evidence type="ECO:0000256" key="1">
    <source>
        <dbReference type="PROSITE-ProRule" id="PRU00221"/>
    </source>
</evidence>
<proteinExistence type="predicted"/>
<feature type="repeat" description="WD" evidence="1">
    <location>
        <begin position="145"/>
        <end position="186"/>
    </location>
</feature>
<dbReference type="PROSITE" id="PS50294">
    <property type="entry name" value="WD_REPEATS_REGION"/>
    <property type="match status" value="1"/>
</dbReference>